<keyword evidence="5" id="KW-0812">Transmembrane</keyword>
<dbReference type="GO" id="GO:0016020">
    <property type="term" value="C:membrane"/>
    <property type="evidence" value="ECO:0007669"/>
    <property type="project" value="UniProtKB-SubCell"/>
</dbReference>
<dbReference type="GO" id="GO:0005975">
    <property type="term" value="P:carbohydrate metabolic process"/>
    <property type="evidence" value="ECO:0007669"/>
    <property type="project" value="InterPro"/>
</dbReference>
<dbReference type="PANTHER" id="PTHR10462">
    <property type="entry name" value="GLYCOSYLTRANSFERASE-RELATED"/>
    <property type="match status" value="1"/>
</dbReference>
<keyword evidence="13" id="KW-1185">Reference proteome</keyword>
<name>A0A8C8SAN7_9SAUR</name>
<dbReference type="GO" id="GO:0016758">
    <property type="term" value="F:hexosyltransferase activity"/>
    <property type="evidence" value="ECO:0007669"/>
    <property type="project" value="InterPro"/>
</dbReference>
<feature type="binding site" evidence="10">
    <location>
        <position position="210"/>
    </location>
    <ligand>
        <name>an alpha-L-fucosyl-(1-&gt;2)-beta-D-galactosyl derivative</name>
        <dbReference type="ChEBI" id="CHEBI:140327"/>
    </ligand>
</feature>
<dbReference type="Ensembl" id="ENSPCET00000017575.1">
    <property type="protein sequence ID" value="ENSPCEP00000016977.1"/>
    <property type="gene ID" value="ENSPCEG00000013344.1"/>
</dbReference>
<keyword evidence="4" id="KW-0808">Transferase</keyword>
<dbReference type="InterPro" id="IPR005076">
    <property type="entry name" value="Glyco_trans_6"/>
</dbReference>
<dbReference type="GO" id="GO:0046872">
    <property type="term" value="F:metal ion binding"/>
    <property type="evidence" value="ECO:0007669"/>
    <property type="project" value="UniProtKB-KW"/>
</dbReference>
<protein>
    <submittedName>
        <fullName evidence="12">Alpha 1,3-galactosyltransferase 2</fullName>
    </submittedName>
</protein>
<keyword evidence="3" id="KW-0328">Glycosyltransferase</keyword>
<feature type="binding site" evidence="11">
    <location>
        <position position="188"/>
    </location>
    <ligand>
        <name>Mn(2+)</name>
        <dbReference type="ChEBI" id="CHEBI:29035"/>
    </ligand>
</feature>
<evidence type="ECO:0000256" key="1">
    <source>
        <dbReference type="ARBA" id="ARBA00004606"/>
    </source>
</evidence>
<dbReference type="GO" id="GO:0005794">
    <property type="term" value="C:Golgi apparatus"/>
    <property type="evidence" value="ECO:0007669"/>
    <property type="project" value="TreeGrafter"/>
</dbReference>
<feature type="binding site" evidence="10">
    <location>
        <position position="102"/>
    </location>
    <ligand>
        <name>UDP-N-acetyl-alpha-D-galactosamine</name>
        <dbReference type="ChEBI" id="CHEBI:67138"/>
    </ligand>
</feature>
<dbReference type="GO" id="GO:0031982">
    <property type="term" value="C:vesicle"/>
    <property type="evidence" value="ECO:0007669"/>
    <property type="project" value="TreeGrafter"/>
</dbReference>
<evidence type="ECO:0000256" key="9">
    <source>
        <dbReference type="PIRSR" id="PIRSR605076-1"/>
    </source>
</evidence>
<comment type="subcellular location">
    <subcellularLocation>
        <location evidence="1">Membrane</location>
        <topology evidence="1">Single-pass type II membrane protein</topology>
    </subcellularLocation>
</comment>
<evidence type="ECO:0000313" key="13">
    <source>
        <dbReference type="Proteomes" id="UP000694393"/>
    </source>
</evidence>
<feature type="binding site" evidence="10">
    <location>
        <begin position="97"/>
        <end position="99"/>
    </location>
    <ligand>
        <name>UDP-N-acetyl-alpha-D-galactosamine</name>
        <dbReference type="ChEBI" id="CHEBI:67138"/>
    </ligand>
</feature>
<evidence type="ECO:0000256" key="2">
    <source>
        <dbReference type="ARBA" id="ARBA00010413"/>
    </source>
</evidence>
<keyword evidence="8" id="KW-0472">Membrane</keyword>
<feature type="binding site" evidence="10">
    <location>
        <position position="303"/>
    </location>
    <ligand>
        <name>an alpha-L-fucosyl-(1-&gt;2)-beta-D-galactosyl derivative</name>
        <dbReference type="ChEBI" id="CHEBI:140327"/>
    </ligand>
</feature>
<organism evidence="12 13">
    <name type="scientific">Pelusios castaneus</name>
    <name type="common">West African mud turtle</name>
    <dbReference type="NCBI Taxonomy" id="367368"/>
    <lineage>
        <taxon>Eukaryota</taxon>
        <taxon>Metazoa</taxon>
        <taxon>Chordata</taxon>
        <taxon>Craniata</taxon>
        <taxon>Vertebrata</taxon>
        <taxon>Euteleostomi</taxon>
        <taxon>Archelosauria</taxon>
        <taxon>Testudinata</taxon>
        <taxon>Testudines</taxon>
        <taxon>Pleurodira</taxon>
        <taxon>Pelomedusidae</taxon>
        <taxon>Pelusios</taxon>
    </lineage>
</organism>
<reference evidence="12" key="2">
    <citation type="submission" date="2025-09" db="UniProtKB">
        <authorList>
            <consortium name="Ensembl"/>
        </authorList>
    </citation>
    <scope>IDENTIFICATION</scope>
</reference>
<keyword evidence="11" id="KW-0479">Metal-binding</keyword>
<feature type="binding site" evidence="10">
    <location>
        <position position="280"/>
    </location>
    <ligand>
        <name>an alpha-L-fucosyl-(1-&gt;2)-beta-D-galactosyl derivative</name>
        <dbReference type="ChEBI" id="CHEBI:140327"/>
    </ligand>
</feature>
<dbReference type="Pfam" id="PF03414">
    <property type="entry name" value="Glyco_transf_6"/>
    <property type="match status" value="1"/>
</dbReference>
<evidence type="ECO:0000256" key="11">
    <source>
        <dbReference type="PIRSR" id="PIRSR605076-3"/>
    </source>
</evidence>
<evidence type="ECO:0000256" key="3">
    <source>
        <dbReference type="ARBA" id="ARBA00022676"/>
    </source>
</evidence>
<dbReference type="FunFam" id="3.90.550.10:FF:000022">
    <property type="entry name" value="Histo-blood group ABO system transferase"/>
    <property type="match status" value="1"/>
</dbReference>
<feature type="binding site" evidence="10">
    <location>
        <begin position="188"/>
        <end position="190"/>
    </location>
    <ligand>
        <name>UDP-N-acetyl-alpha-D-galactosamine</name>
        <dbReference type="ChEBI" id="CHEBI:67138"/>
    </ligand>
</feature>
<evidence type="ECO:0000313" key="12">
    <source>
        <dbReference type="Ensembl" id="ENSPCEP00000016977.1"/>
    </source>
</evidence>
<sequence>MKPEFLVTQGNKALFHETRVPEFAIPTPHKQASSLQIFRCGRHTGWFTGFALYCRSRQDVLTCTSWGAPIVWEGTFDPEILQQKYGSQNLTVGLTVFAVGRYLDKYLEHFLVTAEEHFLVSWSVIYYVFTDRPDAVPKLHLAKRRHLRIVIVENQKRWQDISMMRMHWLSQALDATICSEVQYIFCMDVDQFFAGAFGPEVLAESVAMLHSYFYWWPHFLYSYDRNPQSAAFLGPGEGDFYYHAAVFGGTCPRVKNLTASCFQGVLQDKKNGVEALWHDESHLNKYFWLHKPTKILSPEYCWDENLWLHWGIRVAKLLWAKKQYSVVRANA</sequence>
<evidence type="ECO:0000256" key="7">
    <source>
        <dbReference type="ARBA" id="ARBA00022989"/>
    </source>
</evidence>
<dbReference type="InterPro" id="IPR029044">
    <property type="entry name" value="Nucleotide-diphossugar_trans"/>
</dbReference>
<dbReference type="SUPFAM" id="SSF53448">
    <property type="entry name" value="Nucleotide-diphospho-sugar transferases"/>
    <property type="match status" value="1"/>
</dbReference>
<keyword evidence="6" id="KW-0735">Signal-anchor</keyword>
<evidence type="ECO:0000256" key="5">
    <source>
        <dbReference type="ARBA" id="ARBA00022692"/>
    </source>
</evidence>
<keyword evidence="11" id="KW-0464">Manganese</keyword>
<dbReference type="Proteomes" id="UP000694393">
    <property type="component" value="Unplaced"/>
</dbReference>
<accession>A0A8C8SAN7</accession>
<proteinExistence type="inferred from homology"/>
<evidence type="ECO:0000256" key="4">
    <source>
        <dbReference type="ARBA" id="ARBA00022679"/>
    </source>
</evidence>
<reference evidence="12" key="1">
    <citation type="submission" date="2025-08" db="UniProtKB">
        <authorList>
            <consortium name="Ensembl"/>
        </authorList>
    </citation>
    <scope>IDENTIFICATION</scope>
</reference>
<dbReference type="PANTHER" id="PTHR10462:SF33">
    <property type="entry name" value="ALPHA-1,3-GALACTOSYLTRANSFERASE 2"/>
    <property type="match status" value="1"/>
</dbReference>
<evidence type="ECO:0000256" key="6">
    <source>
        <dbReference type="ARBA" id="ARBA00022968"/>
    </source>
</evidence>
<dbReference type="Gene3D" id="3.90.550.10">
    <property type="entry name" value="Spore Coat Polysaccharide Biosynthesis Protein SpsA, Chain A"/>
    <property type="match status" value="1"/>
</dbReference>
<feature type="binding site" evidence="11">
    <location>
        <position position="190"/>
    </location>
    <ligand>
        <name>Mn(2+)</name>
        <dbReference type="ChEBI" id="CHEBI:29035"/>
    </ligand>
</feature>
<dbReference type="AlphaFoldDB" id="A0A8C8SAN7"/>
<comment type="similarity">
    <text evidence="2">Belongs to the glycosyltransferase 6 family.</text>
</comment>
<keyword evidence="7" id="KW-1133">Transmembrane helix</keyword>
<evidence type="ECO:0000256" key="8">
    <source>
        <dbReference type="ARBA" id="ARBA00023136"/>
    </source>
</evidence>
<feature type="active site" description="Nucleophile" evidence="9">
    <location>
        <position position="280"/>
    </location>
</feature>
<evidence type="ECO:0000256" key="10">
    <source>
        <dbReference type="PIRSR" id="PIRSR605076-2"/>
    </source>
</evidence>
<comment type="cofactor">
    <cofactor evidence="11">
        <name>Mn(2+)</name>
        <dbReference type="ChEBI" id="CHEBI:29035"/>
    </cofactor>
    <text evidence="11">Binds 1 Mn(2+) ion per subunit.</text>
</comment>